<comment type="caution">
    <text evidence="1">The sequence shown here is derived from an EMBL/GenBank/DDBJ whole genome shotgun (WGS) entry which is preliminary data.</text>
</comment>
<protein>
    <submittedName>
        <fullName evidence="1">Uncharacterized protein</fullName>
    </submittedName>
</protein>
<accession>A0ACB8DT14</accession>
<dbReference type="EMBL" id="CM023470">
    <property type="protein sequence ID" value="KAH7977560.1"/>
    <property type="molecule type" value="Genomic_DNA"/>
</dbReference>
<gene>
    <name evidence="1" type="ORF">HPB49_002415</name>
</gene>
<name>A0ACB8DT14_DERSI</name>
<reference evidence="1" key="1">
    <citation type="submission" date="2020-05" db="EMBL/GenBank/DDBJ databases">
        <title>Large-scale comparative analyses of tick genomes elucidate their genetic diversity and vector capacities.</title>
        <authorList>
            <person name="Jia N."/>
            <person name="Wang J."/>
            <person name="Shi W."/>
            <person name="Du L."/>
            <person name="Sun Y."/>
            <person name="Zhan W."/>
            <person name="Jiang J."/>
            <person name="Wang Q."/>
            <person name="Zhang B."/>
            <person name="Ji P."/>
            <person name="Sakyi L.B."/>
            <person name="Cui X."/>
            <person name="Yuan T."/>
            <person name="Jiang B."/>
            <person name="Yang W."/>
            <person name="Lam T.T.-Y."/>
            <person name="Chang Q."/>
            <person name="Ding S."/>
            <person name="Wang X."/>
            <person name="Zhu J."/>
            <person name="Ruan X."/>
            <person name="Zhao L."/>
            <person name="Wei J."/>
            <person name="Que T."/>
            <person name="Du C."/>
            <person name="Cheng J."/>
            <person name="Dai P."/>
            <person name="Han X."/>
            <person name="Huang E."/>
            <person name="Gao Y."/>
            <person name="Liu J."/>
            <person name="Shao H."/>
            <person name="Ye R."/>
            <person name="Li L."/>
            <person name="Wei W."/>
            <person name="Wang X."/>
            <person name="Wang C."/>
            <person name="Yang T."/>
            <person name="Huo Q."/>
            <person name="Li W."/>
            <person name="Guo W."/>
            <person name="Chen H."/>
            <person name="Zhou L."/>
            <person name="Ni X."/>
            <person name="Tian J."/>
            <person name="Zhou Y."/>
            <person name="Sheng Y."/>
            <person name="Liu T."/>
            <person name="Pan Y."/>
            <person name="Xia L."/>
            <person name="Li J."/>
            <person name="Zhao F."/>
            <person name="Cao W."/>
        </authorList>
    </citation>
    <scope>NUCLEOTIDE SEQUENCE</scope>
    <source>
        <strain evidence="1">Dsil-2018</strain>
    </source>
</reference>
<evidence type="ECO:0000313" key="1">
    <source>
        <dbReference type="EMBL" id="KAH7977560.1"/>
    </source>
</evidence>
<evidence type="ECO:0000313" key="2">
    <source>
        <dbReference type="Proteomes" id="UP000821865"/>
    </source>
</evidence>
<sequence>MRDHTGGDAGFIQSDGGRSAAQAPYDRHAKDSAFSRQSSGGRERERSLLSEAGEKLSASSRRVRRSGLLVECPAVETLAVFVLPGASMASRRKSMVSFSEAFASTATTGVPVPPGAYYRHGTGGNFIQDSFHSSTDFPTYIVWQTLSTDLSERMRQGSVRLSRTNTLEYAPITEENGEKAPLLNGPDEASFSESTISTPAIQQGVAWTVAAFLLVNSALGAGVLNYPAAYDRAGGILAATLLQILMICLNVVTMLILGYCSDLNGDTTFHDVLLTTCGRRAQQVAAVSILLSCYGISITFLIVIGDQYDRLFASLFGPVFCHEWYLNRQFTVFATAVLFIMPLCYFQRLDFLKYASSLGIFVMLYPVFLTIFIFTTEELEPVTMKTKPDNLIDLVITLPVICFAYQAHEVVVPIYANMRDRRLANLAKATILTTAFLFIIYTLMGTFGYMAYGSAVKPDIMQMFDASNPWVLFGIGALIVKMVTTYPLLTFCGRWVHSSSFSACPSLLAFAEEFIEGEPRRRVFITTGWFLTTVALATFTSNVGVVIELLGCLAAANIFIFPGLCLLGVFHQQEKFGLKRPMTVFAIGAVMVVIGSFIFGVVLLNTIMQDITKGGSHHLLCT</sequence>
<keyword evidence="2" id="KW-1185">Reference proteome</keyword>
<proteinExistence type="predicted"/>
<organism evidence="1 2">
    <name type="scientific">Dermacentor silvarum</name>
    <name type="common">Tick</name>
    <dbReference type="NCBI Taxonomy" id="543639"/>
    <lineage>
        <taxon>Eukaryota</taxon>
        <taxon>Metazoa</taxon>
        <taxon>Ecdysozoa</taxon>
        <taxon>Arthropoda</taxon>
        <taxon>Chelicerata</taxon>
        <taxon>Arachnida</taxon>
        <taxon>Acari</taxon>
        <taxon>Parasitiformes</taxon>
        <taxon>Ixodida</taxon>
        <taxon>Ixodoidea</taxon>
        <taxon>Ixodidae</taxon>
        <taxon>Rhipicephalinae</taxon>
        <taxon>Dermacentor</taxon>
    </lineage>
</organism>
<dbReference type="Proteomes" id="UP000821865">
    <property type="component" value="Chromosome 1"/>
</dbReference>